<dbReference type="InterPro" id="IPR029044">
    <property type="entry name" value="Nucleotide-diphossugar_trans"/>
</dbReference>
<keyword evidence="4" id="KW-0812">Transmembrane</keyword>
<protein>
    <recommendedName>
        <fullName evidence="5">Glycosyltransferase 2-like domain-containing protein</fullName>
    </recommendedName>
</protein>
<feature type="domain" description="Glycosyltransferase 2-like" evidence="5">
    <location>
        <begin position="7"/>
        <end position="175"/>
    </location>
</feature>
<dbReference type="GO" id="GO:0016757">
    <property type="term" value="F:glycosyltransferase activity"/>
    <property type="evidence" value="ECO:0007669"/>
    <property type="project" value="UniProtKB-KW"/>
</dbReference>
<evidence type="ECO:0000256" key="3">
    <source>
        <dbReference type="ARBA" id="ARBA00022679"/>
    </source>
</evidence>
<reference evidence="6 7" key="1">
    <citation type="journal article" date="2016" name="Nat. Commun.">
        <title>Thousands of microbial genomes shed light on interconnected biogeochemical processes in an aquifer system.</title>
        <authorList>
            <person name="Anantharaman K."/>
            <person name="Brown C.T."/>
            <person name="Hug L.A."/>
            <person name="Sharon I."/>
            <person name="Castelle C.J."/>
            <person name="Probst A.J."/>
            <person name="Thomas B.C."/>
            <person name="Singh A."/>
            <person name="Wilkins M.J."/>
            <person name="Karaoz U."/>
            <person name="Brodie E.L."/>
            <person name="Williams K.H."/>
            <person name="Hubbard S.S."/>
            <person name="Banfield J.F."/>
        </authorList>
    </citation>
    <scope>NUCLEOTIDE SEQUENCE [LARGE SCALE GENOMIC DNA]</scope>
</reference>
<keyword evidence="4" id="KW-1133">Transmembrane helix</keyword>
<dbReference type="CDD" id="cd04186">
    <property type="entry name" value="GT_2_like_c"/>
    <property type="match status" value="1"/>
</dbReference>
<keyword evidence="2" id="KW-0328">Glycosyltransferase</keyword>
<dbReference type="InterPro" id="IPR001173">
    <property type="entry name" value="Glyco_trans_2-like"/>
</dbReference>
<dbReference type="Proteomes" id="UP000179233">
    <property type="component" value="Unassembled WGS sequence"/>
</dbReference>
<comment type="similarity">
    <text evidence="1">Belongs to the glycosyltransferase 2 family.</text>
</comment>
<dbReference type="AlphaFoldDB" id="A0A1G1VQN4"/>
<name>A0A1G1VQN4_9BACT</name>
<dbReference type="SUPFAM" id="SSF53448">
    <property type="entry name" value="Nucleotide-diphospho-sugar transferases"/>
    <property type="match status" value="1"/>
</dbReference>
<evidence type="ECO:0000256" key="2">
    <source>
        <dbReference type="ARBA" id="ARBA00022676"/>
    </source>
</evidence>
<organism evidence="6 7">
    <name type="scientific">Candidatus Chisholmbacteria bacterium RIFCSPHIGHO2_01_FULL_52_32</name>
    <dbReference type="NCBI Taxonomy" id="1797591"/>
    <lineage>
        <taxon>Bacteria</taxon>
        <taxon>Candidatus Chisholmiibacteriota</taxon>
    </lineage>
</organism>
<dbReference type="PANTHER" id="PTHR43179:SF12">
    <property type="entry name" value="GALACTOFURANOSYLTRANSFERASE GLFT2"/>
    <property type="match status" value="1"/>
</dbReference>
<keyword evidence="3" id="KW-0808">Transferase</keyword>
<dbReference type="EMBL" id="MHCJ01000007">
    <property type="protein sequence ID" value="OGY17690.1"/>
    <property type="molecule type" value="Genomic_DNA"/>
</dbReference>
<accession>A0A1G1VQN4</accession>
<gene>
    <name evidence="6" type="ORF">A2786_05790</name>
</gene>
<feature type="transmembrane region" description="Helical" evidence="4">
    <location>
        <begin position="247"/>
        <end position="267"/>
    </location>
</feature>
<evidence type="ECO:0000313" key="7">
    <source>
        <dbReference type="Proteomes" id="UP000179233"/>
    </source>
</evidence>
<evidence type="ECO:0000313" key="6">
    <source>
        <dbReference type="EMBL" id="OGY17690.1"/>
    </source>
</evidence>
<proteinExistence type="inferred from homology"/>
<sequence length="332" mass="37351">MVLPLVSAIITTYNNKRWLGRSVASILRQSGVSVEVIVVDNASLDQAARYVREHFPDVRVVELPVNRGFGAGNNAGAKVARGKYLFIGNDDSVLDRNCIEEMAAVMEKDASIGVCQGRISSYDYPRTIQSTGLFFNYSGVLVGDRKRDDADLSRPNEIFAAGGPFLVRRDVFEKVGGFDKDFFLYFEEVDLCWRVWLWGFRVVYAPRAMLYHKGGATTRQLSEAFILTHSVRNRLHSYLKNMGFPRILIALMVQAGVLSAAGSVFLFRGKPLQSLAILKAVGWNIWHLPKEIAKRFGIQRMRRISDRELFRRVGAALPLERLLAISGFRRTG</sequence>
<keyword evidence="4" id="KW-0472">Membrane</keyword>
<comment type="caution">
    <text evidence="6">The sequence shown here is derived from an EMBL/GenBank/DDBJ whole genome shotgun (WGS) entry which is preliminary data.</text>
</comment>
<dbReference type="Gene3D" id="3.90.550.10">
    <property type="entry name" value="Spore Coat Polysaccharide Biosynthesis Protein SpsA, Chain A"/>
    <property type="match status" value="1"/>
</dbReference>
<evidence type="ECO:0000259" key="5">
    <source>
        <dbReference type="Pfam" id="PF00535"/>
    </source>
</evidence>
<evidence type="ECO:0000256" key="1">
    <source>
        <dbReference type="ARBA" id="ARBA00006739"/>
    </source>
</evidence>
<evidence type="ECO:0000256" key="4">
    <source>
        <dbReference type="SAM" id="Phobius"/>
    </source>
</evidence>
<dbReference type="PANTHER" id="PTHR43179">
    <property type="entry name" value="RHAMNOSYLTRANSFERASE WBBL"/>
    <property type="match status" value="1"/>
</dbReference>
<dbReference type="Pfam" id="PF00535">
    <property type="entry name" value="Glycos_transf_2"/>
    <property type="match status" value="1"/>
</dbReference>